<dbReference type="AlphaFoldDB" id="A0A388JUJ6"/>
<feature type="compositionally biased region" description="Low complexity" evidence="1">
    <location>
        <begin position="158"/>
        <end position="168"/>
    </location>
</feature>
<feature type="compositionally biased region" description="Low complexity" evidence="1">
    <location>
        <begin position="229"/>
        <end position="239"/>
    </location>
</feature>
<protein>
    <submittedName>
        <fullName evidence="2">Uncharacterized protein</fullName>
    </submittedName>
</protein>
<keyword evidence="3" id="KW-1185">Reference proteome</keyword>
<feature type="region of interest" description="Disordered" evidence="1">
    <location>
        <begin position="151"/>
        <end position="245"/>
    </location>
</feature>
<gene>
    <name evidence="2" type="ORF">CBR_g21815</name>
</gene>
<reference evidence="2 3" key="1">
    <citation type="journal article" date="2018" name="Cell">
        <title>The Chara Genome: Secondary Complexity and Implications for Plant Terrestrialization.</title>
        <authorList>
            <person name="Nishiyama T."/>
            <person name="Sakayama H."/>
            <person name="Vries J.D."/>
            <person name="Buschmann H."/>
            <person name="Saint-Marcoux D."/>
            <person name="Ullrich K.K."/>
            <person name="Haas F.B."/>
            <person name="Vanderstraeten L."/>
            <person name="Becker D."/>
            <person name="Lang D."/>
            <person name="Vosolsobe S."/>
            <person name="Rombauts S."/>
            <person name="Wilhelmsson P.K.I."/>
            <person name="Janitza P."/>
            <person name="Kern R."/>
            <person name="Heyl A."/>
            <person name="Rumpler F."/>
            <person name="Villalobos L.I.A.C."/>
            <person name="Clay J.M."/>
            <person name="Skokan R."/>
            <person name="Toyoda A."/>
            <person name="Suzuki Y."/>
            <person name="Kagoshima H."/>
            <person name="Schijlen E."/>
            <person name="Tajeshwar N."/>
            <person name="Catarino B."/>
            <person name="Hetherington A.J."/>
            <person name="Saltykova A."/>
            <person name="Bonnot C."/>
            <person name="Breuninger H."/>
            <person name="Symeonidi A."/>
            <person name="Radhakrishnan G.V."/>
            <person name="Van Nieuwerburgh F."/>
            <person name="Deforce D."/>
            <person name="Chang C."/>
            <person name="Karol K.G."/>
            <person name="Hedrich R."/>
            <person name="Ulvskov P."/>
            <person name="Glockner G."/>
            <person name="Delwiche C.F."/>
            <person name="Petrasek J."/>
            <person name="Van de Peer Y."/>
            <person name="Friml J."/>
            <person name="Beilby M."/>
            <person name="Dolan L."/>
            <person name="Kohara Y."/>
            <person name="Sugano S."/>
            <person name="Fujiyama A."/>
            <person name="Delaux P.-M."/>
            <person name="Quint M."/>
            <person name="TheiBen G."/>
            <person name="Hagemann M."/>
            <person name="Harholt J."/>
            <person name="Dunand C."/>
            <person name="Zachgo S."/>
            <person name="Langdale J."/>
            <person name="Maumus F."/>
            <person name="Straeten D.V.D."/>
            <person name="Gould S.B."/>
            <person name="Rensing S.A."/>
        </authorList>
    </citation>
    <scope>NUCLEOTIDE SEQUENCE [LARGE SCALE GENOMIC DNA]</scope>
    <source>
        <strain evidence="2 3">S276</strain>
    </source>
</reference>
<accession>A0A388JUJ6</accession>
<evidence type="ECO:0000313" key="3">
    <source>
        <dbReference type="Proteomes" id="UP000265515"/>
    </source>
</evidence>
<dbReference type="EMBL" id="BFEA01000020">
    <property type="protein sequence ID" value="GBG61471.1"/>
    <property type="molecule type" value="Genomic_DNA"/>
</dbReference>
<dbReference type="Proteomes" id="UP000265515">
    <property type="component" value="Unassembled WGS sequence"/>
</dbReference>
<feature type="compositionally biased region" description="Basic and acidic residues" evidence="1">
    <location>
        <begin position="107"/>
        <end position="118"/>
    </location>
</feature>
<organism evidence="2 3">
    <name type="scientific">Chara braunii</name>
    <name type="common">Braun's stonewort</name>
    <dbReference type="NCBI Taxonomy" id="69332"/>
    <lineage>
        <taxon>Eukaryota</taxon>
        <taxon>Viridiplantae</taxon>
        <taxon>Streptophyta</taxon>
        <taxon>Charophyceae</taxon>
        <taxon>Charales</taxon>
        <taxon>Characeae</taxon>
        <taxon>Chara</taxon>
    </lineage>
</organism>
<evidence type="ECO:0000256" key="1">
    <source>
        <dbReference type="SAM" id="MobiDB-lite"/>
    </source>
</evidence>
<dbReference type="Gramene" id="GBG61471">
    <property type="protein sequence ID" value="GBG61471"/>
    <property type="gene ID" value="CBR_g21815"/>
</dbReference>
<comment type="caution">
    <text evidence="2">The sequence shown here is derived from an EMBL/GenBank/DDBJ whole genome shotgun (WGS) entry which is preliminary data.</text>
</comment>
<name>A0A388JUJ6_CHABU</name>
<evidence type="ECO:0000313" key="2">
    <source>
        <dbReference type="EMBL" id="GBG61471.1"/>
    </source>
</evidence>
<sequence>MTIVIMVGMNNAVMEVTDGVTIVTTEMSGKVEVIDIILSVERDAARSTSPGRTGQGDNARAANLEPLHSKVVEIGKSVAAVCQFVEIERENKAAKEKWKADRKEAAERLENERREAELKKKRKEKKLRQEAERVESMKKELDIKVAMQGKQKQVCHGSSDSGSIANSSETEEINTKTRNLSISEKRKRAEEPVFEDNTPMKLPPKRTPLKMSGPGNLSARFTHSRTRNQTKTPTPRKTPSSIRKKKIPASIGAVGRLKFKKQVLHESKCLDALVLHNMCKKVVIPYNGKFEAIFDIAAHRTHVMYGTDEEDEVETTNEVEPDDATVREDVHEAVCRGFSVRHLWGIVDCVTRWRKDISVADAKIEEVLD</sequence>
<feature type="region of interest" description="Disordered" evidence="1">
    <location>
        <begin position="107"/>
        <end position="134"/>
    </location>
</feature>
<proteinExistence type="predicted"/>